<comment type="similarity">
    <text evidence="3">Belongs to the UPRTase family.</text>
</comment>
<dbReference type="GO" id="GO:0005525">
    <property type="term" value="F:GTP binding"/>
    <property type="evidence" value="ECO:0007669"/>
    <property type="project" value="UniProtKB-KW"/>
</dbReference>
<evidence type="ECO:0000256" key="2">
    <source>
        <dbReference type="ARBA" id="ARBA00005180"/>
    </source>
</evidence>
<dbReference type="GO" id="GO:0004845">
    <property type="term" value="F:uracil phosphoribosyltransferase activity"/>
    <property type="evidence" value="ECO:0007669"/>
    <property type="project" value="UniProtKB-EC"/>
</dbReference>
<dbReference type="NCBIfam" id="NF001097">
    <property type="entry name" value="PRK00129.1"/>
    <property type="match status" value="1"/>
</dbReference>
<proteinExistence type="inferred from homology"/>
<evidence type="ECO:0000256" key="4">
    <source>
        <dbReference type="ARBA" id="ARBA00011894"/>
    </source>
</evidence>
<dbReference type="InterPro" id="IPR029057">
    <property type="entry name" value="PRTase-like"/>
</dbReference>
<dbReference type="GO" id="GO:0044206">
    <property type="term" value="P:UMP salvage"/>
    <property type="evidence" value="ECO:0007669"/>
    <property type="project" value="UniProtKB-UniPathway"/>
</dbReference>
<comment type="pathway">
    <text evidence="2">Pyrimidine metabolism; UMP biosynthesis via salvage pathway; UMP from uracil: step 1/1.</text>
</comment>
<dbReference type="UniPathway" id="UPA00574">
    <property type="reaction ID" value="UER00636"/>
</dbReference>
<dbReference type="NCBIfam" id="TIGR01091">
    <property type="entry name" value="upp"/>
    <property type="match status" value="1"/>
</dbReference>
<evidence type="ECO:0000256" key="5">
    <source>
        <dbReference type="ARBA" id="ARBA00022533"/>
    </source>
</evidence>
<dbReference type="EMBL" id="UOEI01000050">
    <property type="protein sequence ID" value="VAV90753.1"/>
    <property type="molecule type" value="Genomic_DNA"/>
</dbReference>
<dbReference type="Pfam" id="PF14681">
    <property type="entry name" value="UPRTase"/>
    <property type="match status" value="1"/>
</dbReference>
<keyword evidence="9" id="KW-0342">GTP-binding</keyword>
<dbReference type="PANTHER" id="PTHR32315:SF4">
    <property type="entry name" value="URACIL PHOSPHORIBOSYLTRANSFERASE, CHLOROPLASTIC"/>
    <property type="match status" value="1"/>
</dbReference>
<evidence type="ECO:0000256" key="9">
    <source>
        <dbReference type="ARBA" id="ARBA00023134"/>
    </source>
</evidence>
<reference evidence="12" key="1">
    <citation type="submission" date="2018-06" db="EMBL/GenBank/DDBJ databases">
        <authorList>
            <person name="Zhirakovskaya E."/>
        </authorList>
    </citation>
    <scope>NUCLEOTIDE SEQUENCE</scope>
</reference>
<dbReference type="GO" id="GO:0006223">
    <property type="term" value="P:uracil salvage"/>
    <property type="evidence" value="ECO:0007669"/>
    <property type="project" value="InterPro"/>
</dbReference>
<dbReference type="Gene3D" id="3.40.50.2020">
    <property type="match status" value="1"/>
</dbReference>
<comment type="cofactor">
    <cofactor evidence="1">
        <name>Mg(2+)</name>
        <dbReference type="ChEBI" id="CHEBI:18420"/>
    </cofactor>
</comment>
<dbReference type="InterPro" id="IPR005765">
    <property type="entry name" value="UPRT"/>
</dbReference>
<keyword evidence="6 12" id="KW-0328">Glycosyltransferase</keyword>
<dbReference type="GO" id="GO:0005737">
    <property type="term" value="C:cytoplasm"/>
    <property type="evidence" value="ECO:0007669"/>
    <property type="project" value="UniProtKB-ARBA"/>
</dbReference>
<evidence type="ECO:0000256" key="3">
    <source>
        <dbReference type="ARBA" id="ARBA00009516"/>
    </source>
</evidence>
<keyword evidence="7 12" id="KW-0808">Transferase</keyword>
<dbReference type="InterPro" id="IPR050054">
    <property type="entry name" value="UPRTase/APRTase"/>
</dbReference>
<dbReference type="InterPro" id="IPR000836">
    <property type="entry name" value="PRTase_dom"/>
</dbReference>
<organism evidence="12">
    <name type="scientific">hydrothermal vent metagenome</name>
    <dbReference type="NCBI Taxonomy" id="652676"/>
    <lineage>
        <taxon>unclassified sequences</taxon>
        <taxon>metagenomes</taxon>
        <taxon>ecological metagenomes</taxon>
    </lineage>
</organism>
<dbReference type="SUPFAM" id="SSF53271">
    <property type="entry name" value="PRTase-like"/>
    <property type="match status" value="1"/>
</dbReference>
<dbReference type="PANTHER" id="PTHR32315">
    <property type="entry name" value="ADENINE PHOSPHORIBOSYLTRANSFERASE"/>
    <property type="match status" value="1"/>
</dbReference>
<evidence type="ECO:0000256" key="1">
    <source>
        <dbReference type="ARBA" id="ARBA00001946"/>
    </source>
</evidence>
<evidence type="ECO:0000256" key="7">
    <source>
        <dbReference type="ARBA" id="ARBA00022679"/>
    </source>
</evidence>
<keyword evidence="5" id="KW-0021">Allosteric enzyme</keyword>
<evidence type="ECO:0000313" key="12">
    <source>
        <dbReference type="EMBL" id="VAV90753.1"/>
    </source>
</evidence>
<evidence type="ECO:0000259" key="11">
    <source>
        <dbReference type="Pfam" id="PF14681"/>
    </source>
</evidence>
<keyword evidence="8" id="KW-0547">Nucleotide-binding</keyword>
<protein>
    <recommendedName>
        <fullName evidence="4">uracil phosphoribosyltransferase</fullName>
        <ecNumber evidence="4">2.4.2.9</ecNumber>
    </recommendedName>
    <alternativeName>
        <fullName evidence="10">UMP pyrophosphorylase</fullName>
    </alternativeName>
</protein>
<sequence length="205" mass="22219">MNLTVIDHPLARHYLTVLRNKDTEPQQFRAAAKGLAYSLVMEATKRLPLQQIEIETPMEPTVGYAIDNVVAVPVLRAGLGMLDAVLEMIPNVKVGFAGVARNEETAQPQEYYAKLPDLSNASVLICEPMLATGGSLSWAVDKVKGSGAKSITALCVVTAPDGVKKMYEDHPDVQIIAAAHDRELNENFYIVPGLGDMGDRLFGTL</sequence>
<evidence type="ECO:0000256" key="8">
    <source>
        <dbReference type="ARBA" id="ARBA00022741"/>
    </source>
</evidence>
<feature type="domain" description="Phosphoribosyltransferase" evidence="11">
    <location>
        <begin position="5"/>
        <end position="204"/>
    </location>
</feature>
<dbReference type="CDD" id="cd06223">
    <property type="entry name" value="PRTases_typeI"/>
    <property type="match status" value="1"/>
</dbReference>
<dbReference type="AlphaFoldDB" id="A0A3B0S2T8"/>
<gene>
    <name evidence="12" type="ORF">MNBD_ACTINO01-2137</name>
</gene>
<dbReference type="FunFam" id="3.40.50.2020:FF:000003">
    <property type="entry name" value="Uracil phosphoribosyltransferase"/>
    <property type="match status" value="1"/>
</dbReference>
<name>A0A3B0S2T8_9ZZZZ</name>
<accession>A0A3B0S2T8</accession>
<evidence type="ECO:0000256" key="10">
    <source>
        <dbReference type="ARBA" id="ARBA00031082"/>
    </source>
</evidence>
<evidence type="ECO:0000256" key="6">
    <source>
        <dbReference type="ARBA" id="ARBA00022676"/>
    </source>
</evidence>
<dbReference type="EC" id="2.4.2.9" evidence="4"/>